<comment type="caution">
    <text evidence="1">The sequence shown here is derived from an EMBL/GenBank/DDBJ whole genome shotgun (WGS) entry which is preliminary data.</text>
</comment>
<accession>A0A3E1ND42</accession>
<evidence type="ECO:0000313" key="1">
    <source>
        <dbReference type="EMBL" id="RFM25925.1"/>
    </source>
</evidence>
<name>A0A3E1ND42_9BACT</name>
<organism evidence="1 2">
    <name type="scientific">Deminuibacter soli</name>
    <dbReference type="NCBI Taxonomy" id="2291815"/>
    <lineage>
        <taxon>Bacteria</taxon>
        <taxon>Pseudomonadati</taxon>
        <taxon>Bacteroidota</taxon>
        <taxon>Chitinophagia</taxon>
        <taxon>Chitinophagales</taxon>
        <taxon>Chitinophagaceae</taxon>
        <taxon>Deminuibacter</taxon>
    </lineage>
</organism>
<proteinExistence type="predicted"/>
<keyword evidence="2" id="KW-1185">Reference proteome</keyword>
<evidence type="ECO:0000313" key="2">
    <source>
        <dbReference type="Proteomes" id="UP000261284"/>
    </source>
</evidence>
<dbReference type="AlphaFoldDB" id="A0A3E1ND42"/>
<dbReference type="Proteomes" id="UP000261284">
    <property type="component" value="Unassembled WGS sequence"/>
</dbReference>
<dbReference type="EMBL" id="QTJU01000013">
    <property type="protein sequence ID" value="RFM25925.1"/>
    <property type="molecule type" value="Genomic_DNA"/>
</dbReference>
<protein>
    <submittedName>
        <fullName evidence="1">Uncharacterized protein</fullName>
    </submittedName>
</protein>
<reference evidence="1 2" key="1">
    <citation type="submission" date="2018-08" db="EMBL/GenBank/DDBJ databases">
        <title>Chitinophagaceae sp. K23C18032701, a novel bacterium isolated from forest soil.</title>
        <authorList>
            <person name="Wang C."/>
        </authorList>
    </citation>
    <scope>NUCLEOTIDE SEQUENCE [LARGE SCALE GENOMIC DNA]</scope>
    <source>
        <strain evidence="1 2">K23C18032701</strain>
    </source>
</reference>
<gene>
    <name evidence="1" type="ORF">DXN05_22675</name>
</gene>
<dbReference type="OrthoDB" id="950503at2"/>
<sequence>MRKLTAILLLALFLFNLAGYRIWFYYARQQAARQFEAAIDHSQYNNEDLITISVPISMPYQVEQSEFERVDGEITLNGKVYKYVQRKVADGMLILQCLPDERSTHIKKAGDAYLQFANDISATQDHAKKAGHPPVSGVAKYLFSDFMPAGYAACAAPYTLISSATYAVACYPLVNAATALPDQPPETRTFL</sequence>
<dbReference type="RefSeq" id="WP_116849590.1">
    <property type="nucleotide sequence ID" value="NZ_QTJU01000013.1"/>
</dbReference>